<reference evidence="3" key="1">
    <citation type="submission" date="2020-05" db="EMBL/GenBank/DDBJ databases">
        <title>High-Quality Genomes of Partial-Nitritation/Anammox System by Hierarchical Clustering Based Hybrid Assembly.</title>
        <authorList>
            <person name="Liu L."/>
            <person name="Wang Y."/>
            <person name="Che Y."/>
            <person name="Chen Y."/>
            <person name="Xia Y."/>
            <person name="Luo R."/>
            <person name="Cheng S.H."/>
            <person name="Zheng C."/>
            <person name="Zhang T."/>
        </authorList>
    </citation>
    <scope>NUCLEOTIDE SEQUENCE</scope>
    <source>
        <strain evidence="3">H1_PAT1</strain>
    </source>
</reference>
<dbReference type="CDD" id="cd10911">
    <property type="entry name" value="PIN_LabA"/>
    <property type="match status" value="1"/>
</dbReference>
<dbReference type="Pfam" id="PF01936">
    <property type="entry name" value="NYN"/>
    <property type="match status" value="1"/>
</dbReference>
<evidence type="ECO:0000259" key="2">
    <source>
        <dbReference type="Pfam" id="PF01936"/>
    </source>
</evidence>
<dbReference type="InterPro" id="IPR047140">
    <property type="entry name" value="LabA"/>
</dbReference>
<evidence type="ECO:0000256" key="1">
    <source>
        <dbReference type="SAM" id="MobiDB-lite"/>
    </source>
</evidence>
<feature type="region of interest" description="Disordered" evidence="1">
    <location>
        <begin position="174"/>
        <end position="225"/>
    </location>
</feature>
<dbReference type="Gene3D" id="3.40.50.1010">
    <property type="entry name" value="5'-nuclease"/>
    <property type="match status" value="1"/>
</dbReference>
<proteinExistence type="predicted"/>
<accession>A0A928Y672</accession>
<evidence type="ECO:0000313" key="4">
    <source>
        <dbReference type="Proteomes" id="UP000710385"/>
    </source>
</evidence>
<dbReference type="PANTHER" id="PTHR35458:SF8">
    <property type="entry name" value="SLR0650 PROTEIN"/>
    <property type="match status" value="1"/>
</dbReference>
<dbReference type="Proteomes" id="UP000710385">
    <property type="component" value="Unassembled WGS sequence"/>
</dbReference>
<comment type="caution">
    <text evidence="3">The sequence shown here is derived from an EMBL/GenBank/DDBJ whole genome shotgun (WGS) entry which is preliminary data.</text>
</comment>
<feature type="compositionally biased region" description="Polar residues" evidence="1">
    <location>
        <begin position="179"/>
        <end position="188"/>
    </location>
</feature>
<name>A0A928Y672_UNCKA</name>
<dbReference type="GO" id="GO:0004540">
    <property type="term" value="F:RNA nuclease activity"/>
    <property type="evidence" value="ECO:0007669"/>
    <property type="project" value="InterPro"/>
</dbReference>
<evidence type="ECO:0000313" key="3">
    <source>
        <dbReference type="EMBL" id="MBE7525232.1"/>
    </source>
</evidence>
<protein>
    <submittedName>
        <fullName evidence="3">NYN domain-containing protein</fullName>
    </submittedName>
</protein>
<feature type="domain" description="NYN" evidence="2">
    <location>
        <begin position="8"/>
        <end position="155"/>
    </location>
</feature>
<dbReference type="InterPro" id="IPR021139">
    <property type="entry name" value="NYN"/>
</dbReference>
<dbReference type="PANTHER" id="PTHR35458">
    <property type="entry name" value="SLR0755 PROTEIN"/>
    <property type="match status" value="1"/>
</dbReference>
<feature type="compositionally biased region" description="Basic and acidic residues" evidence="1">
    <location>
        <begin position="199"/>
        <end position="217"/>
    </location>
</feature>
<gene>
    <name evidence="3" type="ORF">HS096_02475</name>
</gene>
<dbReference type="AlphaFoldDB" id="A0A928Y672"/>
<sequence>MIKRPDQRVVVLIDTQNMYHSAKHLYGAHLNFPKLVEMITEDRKLIRAIAYAATSKGGEERGFLDALKASGIECKTKDVQEFASGERKADWDVGMAVDAITLSERADVVALITGDGDFVPLVQYLKNKGIGVIVAAFGESTSKLLRESADEYFDISDHPVELLMAMGAGKVNRAARVQPSASHPTPSASKPAEPAKQQDLPRDAASRKRGGRPDGSGKRQVRVTI</sequence>
<dbReference type="EMBL" id="JABTTY010000001">
    <property type="protein sequence ID" value="MBE7525232.1"/>
    <property type="molecule type" value="Genomic_DNA"/>
</dbReference>
<organism evidence="3 4">
    <name type="scientific">candidate division WWE3 bacterium</name>
    <dbReference type="NCBI Taxonomy" id="2053526"/>
    <lineage>
        <taxon>Bacteria</taxon>
        <taxon>Katanobacteria</taxon>
    </lineage>
</organism>